<name>A0A7J9F678_9ROSI</name>
<keyword evidence="1" id="KW-0812">Transmembrane</keyword>
<keyword evidence="1" id="KW-1133">Transmembrane helix</keyword>
<sequence>MFEMPKQEEIGSVVYVSSDSKLCNHVACLKEACLENWKKGYFRLDVITDDENKSLALQNLAPKHIVLESKDQSLKARKGIKWVIIFLKLVVSALISTLFQFF</sequence>
<reference evidence="2 3" key="1">
    <citation type="journal article" date="2019" name="Genome Biol. Evol.">
        <title>Insights into the evolution of the New World diploid cottons (Gossypium, subgenus Houzingenia) based on genome sequencing.</title>
        <authorList>
            <person name="Grover C.E."/>
            <person name="Arick M.A. 2nd"/>
            <person name="Thrash A."/>
            <person name="Conover J.L."/>
            <person name="Sanders W.S."/>
            <person name="Peterson D.G."/>
            <person name="Frelichowski J.E."/>
            <person name="Scheffler J.A."/>
            <person name="Scheffler B.E."/>
            <person name="Wendel J.F."/>
        </authorList>
    </citation>
    <scope>NUCLEOTIDE SEQUENCE [LARGE SCALE GENOMIC DNA]</scope>
    <source>
        <strain evidence="2">8</strain>
        <tissue evidence="2">Leaf</tissue>
    </source>
</reference>
<organism evidence="2 3">
    <name type="scientific">Gossypium trilobum</name>
    <dbReference type="NCBI Taxonomy" id="34281"/>
    <lineage>
        <taxon>Eukaryota</taxon>
        <taxon>Viridiplantae</taxon>
        <taxon>Streptophyta</taxon>
        <taxon>Embryophyta</taxon>
        <taxon>Tracheophyta</taxon>
        <taxon>Spermatophyta</taxon>
        <taxon>Magnoliopsida</taxon>
        <taxon>eudicotyledons</taxon>
        <taxon>Gunneridae</taxon>
        <taxon>Pentapetalae</taxon>
        <taxon>rosids</taxon>
        <taxon>malvids</taxon>
        <taxon>Malvales</taxon>
        <taxon>Malvaceae</taxon>
        <taxon>Malvoideae</taxon>
        <taxon>Gossypium</taxon>
    </lineage>
</organism>
<keyword evidence="1" id="KW-0472">Membrane</keyword>
<keyword evidence="3" id="KW-1185">Reference proteome</keyword>
<feature type="transmembrane region" description="Helical" evidence="1">
    <location>
        <begin position="82"/>
        <end position="101"/>
    </location>
</feature>
<gene>
    <name evidence="2" type="ORF">Gotri_004861</name>
</gene>
<dbReference type="Proteomes" id="UP000593568">
    <property type="component" value="Unassembled WGS sequence"/>
</dbReference>
<dbReference type="AlphaFoldDB" id="A0A7J9F678"/>
<evidence type="ECO:0000313" key="3">
    <source>
        <dbReference type="Proteomes" id="UP000593568"/>
    </source>
</evidence>
<evidence type="ECO:0000256" key="1">
    <source>
        <dbReference type="SAM" id="Phobius"/>
    </source>
</evidence>
<comment type="caution">
    <text evidence="2">The sequence shown here is derived from an EMBL/GenBank/DDBJ whole genome shotgun (WGS) entry which is preliminary data.</text>
</comment>
<protein>
    <submittedName>
        <fullName evidence="2">Uncharacterized protein</fullName>
    </submittedName>
</protein>
<dbReference type="EMBL" id="JABEZW010000011">
    <property type="protein sequence ID" value="MBA0780803.1"/>
    <property type="molecule type" value="Genomic_DNA"/>
</dbReference>
<proteinExistence type="predicted"/>
<accession>A0A7J9F678</accession>
<evidence type="ECO:0000313" key="2">
    <source>
        <dbReference type="EMBL" id="MBA0780803.1"/>
    </source>
</evidence>